<dbReference type="AlphaFoldDB" id="A0A6H1TVT4"/>
<gene>
    <name evidence="4" type="ORF">HCG48_06770</name>
</gene>
<dbReference type="InterPro" id="IPR019775">
    <property type="entry name" value="WD40_repeat_CS"/>
</dbReference>
<evidence type="ECO:0000313" key="5">
    <source>
        <dbReference type="Proteomes" id="UP000500857"/>
    </source>
</evidence>
<dbReference type="SUPFAM" id="SSF52540">
    <property type="entry name" value="P-loop containing nucleoside triphosphate hydrolases"/>
    <property type="match status" value="1"/>
</dbReference>
<feature type="repeat" description="WD" evidence="3">
    <location>
        <begin position="1055"/>
        <end position="1087"/>
    </location>
</feature>
<dbReference type="PRINTS" id="PR00320">
    <property type="entry name" value="GPROTEINBRPT"/>
</dbReference>
<dbReference type="PROSITE" id="PS50082">
    <property type="entry name" value="WD_REPEATS_2"/>
    <property type="match status" value="10"/>
</dbReference>
<organism evidence="4 5">
    <name type="scientific">Oxynema aestuarii AP17</name>
    <dbReference type="NCBI Taxonomy" id="2064643"/>
    <lineage>
        <taxon>Bacteria</taxon>
        <taxon>Bacillati</taxon>
        <taxon>Cyanobacteriota</taxon>
        <taxon>Cyanophyceae</taxon>
        <taxon>Oscillatoriophycideae</taxon>
        <taxon>Oscillatoriales</taxon>
        <taxon>Oscillatoriaceae</taxon>
        <taxon>Oxynema</taxon>
        <taxon>Oxynema aestuarii</taxon>
    </lineage>
</organism>
<dbReference type="InterPro" id="IPR015943">
    <property type="entry name" value="WD40/YVTN_repeat-like_dom_sf"/>
</dbReference>
<name>A0A6H1TVT4_9CYAN</name>
<dbReference type="CDD" id="cd00200">
    <property type="entry name" value="WD40"/>
    <property type="match status" value="2"/>
</dbReference>
<dbReference type="Proteomes" id="UP000500857">
    <property type="component" value="Chromosome"/>
</dbReference>
<reference evidence="4 5" key="1">
    <citation type="submission" date="2020-04" db="EMBL/GenBank/DDBJ databases">
        <authorList>
            <person name="Basu S."/>
            <person name="Maruthanayagam V."/>
            <person name="Chakraborty S."/>
            <person name="Pramanik A."/>
            <person name="Mukherjee J."/>
            <person name="Brink B."/>
        </authorList>
    </citation>
    <scope>NUCLEOTIDE SEQUENCE [LARGE SCALE GENOMIC DNA]</scope>
    <source>
        <strain evidence="4 5">AP17</strain>
    </source>
</reference>
<feature type="repeat" description="WD" evidence="3">
    <location>
        <begin position="845"/>
        <end position="877"/>
    </location>
</feature>
<sequence>MSLSSYQVGGSLSLSNPTYIERKADRELYEALKQGDFCYVLNSRQMGKSSLLVRTRHRLQAEGFQCTTLDMTRIGSENIEPLQWYKGIVTELWQGFGLFGKFNVKNWWRDENEISLLQRLSKFIEEILLEKLPDRHLVILIDEIDSILTLPFSIDDFFALIRFCYNQRAIQPEYKRITFAIFGVATPSDLIRDRHRTPFNIGRAIELRGFDLSEVDPLIQGFEGRVKNPRELIQEILKWTGGQPFLTQKLCKLLLQLLADRPRNLNSQSGQMKMFPGTESFWVEDAVRSRIIDNWQGQDEPEHLRTIRDRLLRNPKRAGRLLGIYQQILQGGEVVSDDSSEQIELFLSGLIEKKDNLLVIRNRIYREVFCLEWVARKLQDLRPYSQALDAWVESGQTDESRLLRGQALFDAQTWAQGKSLSDIDYQFLAKSQDLDRREMQQVLDLERGKAIAKEAKLQRRFLRVVTAALLVSIGLGLSTFWQYRTAIARQKQASISEIQALISSSQGLFASEQRLDALVQALKADFRKKQLHWEDPKVQRQIDSVLRQAVYGAIEYNRLNHTSPVMDASISPDGQSITSVNREGRLKLWRIDGVLSKIIDKTLTTKTAVVFSPDGQKIAVGNSEGSIQLWSANGVKLREFTGHEATIESLRFSPDGKYLLSASRDRTAKLWTVRGELVRSFNGHDNEVLIAVFHPDGQSIATGSLDSTVKLWKRDGTLVKTFAQINGPVSGIAFSPDGKAIAIGTWNDKIFVYEENATQATELLGHTNSILTVTFSPDGETIASGGDDNTVRLWSREGVLIDTFEGHTAPVVKVEFTPDGQQLLSGSQDGTIRFWRFTHPLLTVLNKHSKLLLGVGFNVATGEIVTGSLDNYLYFWNREGKLLRKTNDPPGGWMRLHPKTGDIMNVNFIESKINLRKADGTPISTLVGHEDYIWGIVFSPNDDRLGSFENLNRRIILWKRDGSIVKKWIAHDDVIGGIDLSSDRRLASGDWGGVVKIWNRDGELLQSFQAHSDRIIRVTFSPNGETLATASADGTVKLWDVRGKVEPSRHLLNTLKGHVSWVYDVQFSPDGQRIATAGRDRTVKVWNRSGELLVSLSRHRKLVWFVNFSPDGKFVISGSRDRQAIVWNVDEAIDRDRVRSAGCDWIGDYLKTNRDIEESDRGLCDR</sequence>
<dbReference type="KEGG" id="oxy:HCG48_06770"/>
<feature type="repeat" description="WD" evidence="3">
    <location>
        <begin position="1008"/>
        <end position="1042"/>
    </location>
</feature>
<evidence type="ECO:0000256" key="1">
    <source>
        <dbReference type="ARBA" id="ARBA00022574"/>
    </source>
</evidence>
<dbReference type="EMBL" id="CP051167">
    <property type="protein sequence ID" value="QIZ70316.1"/>
    <property type="molecule type" value="Genomic_DNA"/>
</dbReference>
<dbReference type="Pfam" id="PF14516">
    <property type="entry name" value="AAA_35"/>
    <property type="match status" value="1"/>
</dbReference>
<evidence type="ECO:0000313" key="4">
    <source>
        <dbReference type="EMBL" id="QIZ70316.1"/>
    </source>
</evidence>
<dbReference type="InterPro" id="IPR036322">
    <property type="entry name" value="WD40_repeat_dom_sf"/>
</dbReference>
<feature type="repeat" description="WD" evidence="3">
    <location>
        <begin position="804"/>
        <end position="835"/>
    </location>
</feature>
<evidence type="ECO:0000256" key="3">
    <source>
        <dbReference type="PROSITE-ProRule" id="PRU00221"/>
    </source>
</evidence>
<dbReference type="InterPro" id="IPR027417">
    <property type="entry name" value="P-loop_NTPase"/>
</dbReference>
<dbReference type="RefSeq" id="WP_168568471.1">
    <property type="nucleotide sequence ID" value="NZ_CP051167.1"/>
</dbReference>
<dbReference type="PROSITE" id="PS00678">
    <property type="entry name" value="WD_REPEATS_1"/>
    <property type="match status" value="2"/>
</dbReference>
<keyword evidence="1 3" id="KW-0853">WD repeat</keyword>
<feature type="repeat" description="WD" evidence="3">
    <location>
        <begin position="681"/>
        <end position="713"/>
    </location>
</feature>
<evidence type="ECO:0000256" key="2">
    <source>
        <dbReference type="ARBA" id="ARBA00022737"/>
    </source>
</evidence>
<dbReference type="Gene3D" id="2.130.10.10">
    <property type="entry name" value="YVTN repeat-like/Quinoprotein amine dehydrogenase"/>
    <property type="match status" value="4"/>
</dbReference>
<dbReference type="PROSITE" id="PS50294">
    <property type="entry name" value="WD_REPEATS_REGION"/>
    <property type="match status" value="7"/>
</dbReference>
<feature type="repeat" description="WD" evidence="3">
    <location>
        <begin position="1096"/>
        <end position="1130"/>
    </location>
</feature>
<feature type="repeat" description="WD" evidence="3">
    <location>
        <begin position="763"/>
        <end position="795"/>
    </location>
</feature>
<dbReference type="Pfam" id="PF00400">
    <property type="entry name" value="WD40"/>
    <property type="match status" value="12"/>
</dbReference>
<dbReference type="SMART" id="SM00320">
    <property type="entry name" value="WD40"/>
    <property type="match status" value="13"/>
</dbReference>
<dbReference type="SUPFAM" id="SSF50978">
    <property type="entry name" value="WD40 repeat-like"/>
    <property type="match status" value="2"/>
</dbReference>
<feature type="repeat" description="WD" evidence="3">
    <location>
        <begin position="607"/>
        <end position="631"/>
    </location>
</feature>
<keyword evidence="2" id="KW-0677">Repeat</keyword>
<feature type="repeat" description="WD" evidence="3">
    <location>
        <begin position="558"/>
        <end position="592"/>
    </location>
</feature>
<protein>
    <submittedName>
        <fullName evidence="4">Uncharacterized protein</fullName>
    </submittedName>
</protein>
<dbReference type="PANTHER" id="PTHR19848">
    <property type="entry name" value="WD40 REPEAT PROTEIN"/>
    <property type="match status" value="1"/>
</dbReference>
<feature type="repeat" description="WD" evidence="3">
    <location>
        <begin position="640"/>
        <end position="674"/>
    </location>
</feature>
<dbReference type="Gene3D" id="3.40.50.300">
    <property type="entry name" value="P-loop containing nucleotide triphosphate hydrolases"/>
    <property type="match status" value="1"/>
</dbReference>
<proteinExistence type="predicted"/>
<keyword evidence="5" id="KW-1185">Reference proteome</keyword>
<dbReference type="InterPro" id="IPR020472">
    <property type="entry name" value="WD40_PAC1"/>
</dbReference>
<accession>A0A6H1TVT4</accession>
<dbReference type="InterPro" id="IPR001680">
    <property type="entry name" value="WD40_rpt"/>
</dbReference>
<dbReference type="PANTHER" id="PTHR19848:SF8">
    <property type="entry name" value="F-BOX AND WD REPEAT DOMAIN CONTAINING 7"/>
    <property type="match status" value="1"/>
</dbReference>